<dbReference type="SUPFAM" id="SSF50939">
    <property type="entry name" value="Sialidases"/>
    <property type="match status" value="1"/>
</dbReference>
<dbReference type="InterPro" id="IPR036278">
    <property type="entry name" value="Sialidase_sf"/>
</dbReference>
<organism evidence="1 2">
    <name type="scientific">Defluviitalea saccharophila</name>
    <dbReference type="NCBI Taxonomy" id="879970"/>
    <lineage>
        <taxon>Bacteria</taxon>
        <taxon>Bacillati</taxon>
        <taxon>Bacillota</taxon>
        <taxon>Clostridia</taxon>
        <taxon>Lachnospirales</taxon>
        <taxon>Defluviitaleaceae</taxon>
        <taxon>Defluviitalea</taxon>
    </lineage>
</organism>
<gene>
    <name evidence="1" type="ORF">QBE51_13030</name>
</gene>
<dbReference type="RefSeq" id="WP_341876680.1">
    <property type="nucleotide sequence ID" value="NZ_CP121687.1"/>
</dbReference>
<evidence type="ECO:0000313" key="2">
    <source>
        <dbReference type="Proteomes" id="UP001486565"/>
    </source>
</evidence>
<keyword evidence="2" id="KW-1185">Reference proteome</keyword>
<evidence type="ECO:0000313" key="1">
    <source>
        <dbReference type="EMBL" id="WZL69694.1"/>
    </source>
</evidence>
<proteinExistence type="predicted"/>
<accession>A0ABZ2Y5G9</accession>
<sequence length="661" mass="74954">MKRNIHFISAIMLILSIFFSSSEINLYAAETNSDTNHNLTFRRERSNIEHCSLNAITYNKGLFVAVGDDGRISTSSDGETWRDQYTEYAFDLKDVVSNGNNFITIGYRGAYSYWYGREYLIKGGILISSDGNTWINVGPNNFVPQAIVWDGNRYLTAGIQIKGDSSSVVIYESKNGKEWKQIVGDLSFREITGLIYAKNQYVMISGWERRVVSTSKDAVTWEDKYNERYIRPFSSILWDGTQYVFGAFSAVVKSKDFIQWDKVPLETYHQRISNISFNGKQYIGIGLNSKISVSEDTIKWTQISVSQESYNTIYDAAWGNGQWIVVGEHGIIANSTDGIQWNVIRDPDQTNLGHYNGSLETKNHVHSLVDNSNFYIATGISNRSIGLTSDHYEHTDLDGIIALSDDGINWDVKFFDGETPYNLLIFKADSYYIAVNQKTGALVKSKDGISWEEHDRKLDEGGLNDFVWTQNDLLINLGHRFYHLKENKWIEYDLLKSSLKEALGDSTRLEKVVWNGEIYLGVLSGAENRIISSRDGIQWYTLSGVSFDGNKTGSIPIHAEDLLYAKGRFILIGSGISVVYSSKDGLTWEKVLEDKTTRLQNAYYINNLFWVTDEHGTIFTSVDGRNWIKHKPVTNNGVNSILWDGDKYLLFCEDGVIISAK</sequence>
<dbReference type="SUPFAM" id="SSF110296">
    <property type="entry name" value="Oligoxyloglucan reducing end-specific cellobiohydrolase"/>
    <property type="match status" value="2"/>
</dbReference>
<evidence type="ECO:0008006" key="3">
    <source>
        <dbReference type="Google" id="ProtNLM"/>
    </source>
</evidence>
<protein>
    <recommendedName>
        <fullName evidence="3">Photosynthesis system II assembly factor Ycf48/Hcf136-like domain-containing protein</fullName>
    </recommendedName>
</protein>
<reference evidence="1 2" key="1">
    <citation type="submission" date="2023-03" db="EMBL/GenBank/DDBJ databases">
        <title>Novel Species.</title>
        <authorList>
            <person name="Ma S."/>
        </authorList>
    </citation>
    <scope>NUCLEOTIDE SEQUENCE [LARGE SCALE GENOMIC DNA]</scope>
    <source>
        <strain evidence="1 2">LIND6LT2</strain>
    </source>
</reference>
<dbReference type="EMBL" id="CP121687">
    <property type="protein sequence ID" value="WZL69694.1"/>
    <property type="molecule type" value="Genomic_DNA"/>
</dbReference>
<dbReference type="Proteomes" id="UP001486565">
    <property type="component" value="Chromosome"/>
</dbReference>
<name>A0ABZ2Y5G9_9FIRM</name>